<gene>
    <name evidence="1" type="ORF">PROFUN_02129</name>
</gene>
<dbReference type="EMBL" id="MDYQ01000004">
    <property type="protein sequence ID" value="PRP89255.1"/>
    <property type="molecule type" value="Genomic_DNA"/>
</dbReference>
<sequence length="492" mass="55868">MHIPADDKSLITQYLSGMELGGGVRWTGVHGSEASALEEPKIVNDNVCEEPLKVQYYSVAGGQPLMTVVNDDANVKELNSMTPSLVAGEYGFFIYVDNVVTYKEIQDPRLNASARQIIEETPAKFKDIYGEFFVSRIEYTTEVMWFCKSSELHKLRRAQDILSNATSSSPTIDNIQRAFRTAMERLQVTVSVETRSFEDGFVRSWSLFEFQDELVQHRVGATKVRLSSYQLIEPQSPGTIIDRHDSEDMGDIQSALGDIYRLADIVLRSGDAWNLAAEVKAQTKLRPFAGESPRATRDKLNQLREDLQFIKDCRDTIYLNRSKDCSEQFKCERGFASDEKWVKAVGQYKFVLGFFPETNDPLHPSVEILPIAEVQRDSGKIWEKQRGTLMTGRMDKTILGVEIECKWTDGTGGSWKVPSIEDNPIGKNSLEIHLASETGRGMRWAGRVVTVKDISQWIEKMKRRKLYVGWVRPYSVHHSLDRHSPAFIAETF</sequence>
<accession>A0A2P6NZ62</accession>
<reference evidence="1 2" key="1">
    <citation type="journal article" date="2018" name="Genome Biol. Evol.">
        <title>Multiple Roots of Fruiting Body Formation in Amoebozoa.</title>
        <authorList>
            <person name="Hillmann F."/>
            <person name="Forbes G."/>
            <person name="Novohradska S."/>
            <person name="Ferling I."/>
            <person name="Riege K."/>
            <person name="Groth M."/>
            <person name="Westermann M."/>
            <person name="Marz M."/>
            <person name="Spaller T."/>
            <person name="Winckler T."/>
            <person name="Schaap P."/>
            <person name="Glockner G."/>
        </authorList>
    </citation>
    <scope>NUCLEOTIDE SEQUENCE [LARGE SCALE GENOMIC DNA]</scope>
    <source>
        <strain evidence="1 2">Jena</strain>
    </source>
</reference>
<name>A0A2P6NZ62_9EUKA</name>
<dbReference type="Proteomes" id="UP000241769">
    <property type="component" value="Unassembled WGS sequence"/>
</dbReference>
<evidence type="ECO:0000313" key="2">
    <source>
        <dbReference type="Proteomes" id="UP000241769"/>
    </source>
</evidence>
<dbReference type="AlphaFoldDB" id="A0A2P6NZ62"/>
<proteinExistence type="predicted"/>
<organism evidence="1 2">
    <name type="scientific">Planoprotostelium fungivorum</name>
    <dbReference type="NCBI Taxonomy" id="1890364"/>
    <lineage>
        <taxon>Eukaryota</taxon>
        <taxon>Amoebozoa</taxon>
        <taxon>Evosea</taxon>
        <taxon>Variosea</taxon>
        <taxon>Cavosteliida</taxon>
        <taxon>Cavosteliaceae</taxon>
        <taxon>Planoprotostelium</taxon>
    </lineage>
</organism>
<dbReference type="InParanoid" id="A0A2P6NZ62"/>
<keyword evidence="2" id="KW-1185">Reference proteome</keyword>
<comment type="caution">
    <text evidence="1">The sequence shown here is derived from an EMBL/GenBank/DDBJ whole genome shotgun (WGS) entry which is preliminary data.</text>
</comment>
<evidence type="ECO:0000313" key="1">
    <source>
        <dbReference type="EMBL" id="PRP89255.1"/>
    </source>
</evidence>
<protein>
    <submittedName>
        <fullName evidence="1">Uncharacterized protein</fullName>
    </submittedName>
</protein>